<keyword evidence="1" id="KW-0285">Flavoprotein</keyword>
<accession>A0A072PAL5</accession>
<dbReference type="PRINTS" id="PR00420">
    <property type="entry name" value="RNGMNOXGNASE"/>
</dbReference>
<dbReference type="InterPro" id="IPR050631">
    <property type="entry name" value="PheA/TfdB_FAD_monoxygenase"/>
</dbReference>
<comment type="caution">
    <text evidence="5">The sequence shown here is derived from an EMBL/GenBank/DDBJ whole genome shotgun (WGS) entry which is preliminary data.</text>
</comment>
<feature type="domain" description="FAD-binding" evidence="4">
    <location>
        <begin position="8"/>
        <end position="349"/>
    </location>
</feature>
<dbReference type="SUPFAM" id="SSF51905">
    <property type="entry name" value="FAD/NAD(P)-binding domain"/>
    <property type="match status" value="1"/>
</dbReference>
<dbReference type="PANTHER" id="PTHR43476:SF5">
    <property type="entry name" value="FAD-DEPENDENT MONOOXYGENASE"/>
    <property type="match status" value="1"/>
</dbReference>
<evidence type="ECO:0000313" key="5">
    <source>
        <dbReference type="EMBL" id="KEF56921.1"/>
    </source>
</evidence>
<dbReference type="RefSeq" id="XP_013259511.1">
    <property type="nucleotide sequence ID" value="XM_013404057.1"/>
</dbReference>
<sequence>HMAKLKPTRIIVVGAGPVGLLTALMLGQSGCEVEVLDAAMGIDPRPRGAAYGPPAVRVLRRAGVLDKVRAVGFEARDMCWRELGGKYIAGFSRLEDPGFDDRSIVLPVHLLASLLHEEVKALANVKLHWGHSFVGLIQDESQVTVQVETSQGGQPTITSLVADFVIGCDGARSAVRKALFKDSFPGFSWDVQIVATNIRYDGFKKHGWSDVQWIIHPEHWFLACRLDNTDLWRVAYGVPFDINDERLRQELAAKFETILPGNPKEGQYELLRWSPFIMHQRCVERMQVGRVLLAGDAAHLCNPMGGLGLTGGLADVGSLVDCIRGIHEGRASLKILEVYCQKRRAIYHNFIDPVSTANLNRCRQEASGALKNDEVLKMIKIASED</sequence>
<dbReference type="STRING" id="1182545.A0A072PAL5"/>
<dbReference type="AlphaFoldDB" id="A0A072PAL5"/>
<feature type="non-terminal residue" evidence="5">
    <location>
        <position position="1"/>
    </location>
</feature>
<evidence type="ECO:0000256" key="1">
    <source>
        <dbReference type="ARBA" id="ARBA00022630"/>
    </source>
</evidence>
<keyword evidence="6" id="KW-1185">Reference proteome</keyword>
<dbReference type="GO" id="GO:0071949">
    <property type="term" value="F:FAD binding"/>
    <property type="evidence" value="ECO:0007669"/>
    <property type="project" value="InterPro"/>
</dbReference>
<feature type="non-terminal residue" evidence="5">
    <location>
        <position position="385"/>
    </location>
</feature>
<evidence type="ECO:0000256" key="2">
    <source>
        <dbReference type="ARBA" id="ARBA00022827"/>
    </source>
</evidence>
<name>A0A072PAL5_9EURO</name>
<gene>
    <name evidence="5" type="ORF">A1O9_07111</name>
</gene>
<dbReference type="Gene3D" id="3.50.50.60">
    <property type="entry name" value="FAD/NAD(P)-binding domain"/>
    <property type="match status" value="1"/>
</dbReference>
<keyword evidence="3" id="KW-0560">Oxidoreductase</keyword>
<dbReference type="InterPro" id="IPR002938">
    <property type="entry name" value="FAD-bd"/>
</dbReference>
<evidence type="ECO:0000256" key="3">
    <source>
        <dbReference type="ARBA" id="ARBA00023002"/>
    </source>
</evidence>
<keyword evidence="2" id="KW-0274">FAD</keyword>
<dbReference type="Pfam" id="PF01494">
    <property type="entry name" value="FAD_binding_3"/>
    <property type="match status" value="1"/>
</dbReference>
<evidence type="ECO:0000259" key="4">
    <source>
        <dbReference type="Pfam" id="PF01494"/>
    </source>
</evidence>
<dbReference type="Gene3D" id="3.30.70.2450">
    <property type="match status" value="1"/>
</dbReference>
<dbReference type="EMBL" id="AMGV01000005">
    <property type="protein sequence ID" value="KEF56921.1"/>
    <property type="molecule type" value="Genomic_DNA"/>
</dbReference>
<dbReference type="OrthoDB" id="10016252at2759"/>
<protein>
    <recommendedName>
        <fullName evidence="4">FAD-binding domain-containing protein</fullName>
    </recommendedName>
</protein>
<dbReference type="GO" id="GO:0016491">
    <property type="term" value="F:oxidoreductase activity"/>
    <property type="evidence" value="ECO:0007669"/>
    <property type="project" value="UniProtKB-KW"/>
</dbReference>
<dbReference type="GeneID" id="25282025"/>
<evidence type="ECO:0000313" key="6">
    <source>
        <dbReference type="Proteomes" id="UP000027920"/>
    </source>
</evidence>
<dbReference type="VEuPathDB" id="FungiDB:A1O9_07111"/>
<organism evidence="5 6">
    <name type="scientific">Exophiala aquamarina CBS 119918</name>
    <dbReference type="NCBI Taxonomy" id="1182545"/>
    <lineage>
        <taxon>Eukaryota</taxon>
        <taxon>Fungi</taxon>
        <taxon>Dikarya</taxon>
        <taxon>Ascomycota</taxon>
        <taxon>Pezizomycotina</taxon>
        <taxon>Eurotiomycetes</taxon>
        <taxon>Chaetothyriomycetidae</taxon>
        <taxon>Chaetothyriales</taxon>
        <taxon>Herpotrichiellaceae</taxon>
        <taxon>Exophiala</taxon>
    </lineage>
</organism>
<reference evidence="5 6" key="1">
    <citation type="submission" date="2013-03" db="EMBL/GenBank/DDBJ databases">
        <title>The Genome Sequence of Exophiala aquamarina CBS 119918.</title>
        <authorList>
            <consortium name="The Broad Institute Genomics Platform"/>
            <person name="Cuomo C."/>
            <person name="de Hoog S."/>
            <person name="Gorbushina A."/>
            <person name="Walker B."/>
            <person name="Young S.K."/>
            <person name="Zeng Q."/>
            <person name="Gargeya S."/>
            <person name="Fitzgerald M."/>
            <person name="Haas B."/>
            <person name="Abouelleil A."/>
            <person name="Allen A.W."/>
            <person name="Alvarado L."/>
            <person name="Arachchi H.M."/>
            <person name="Berlin A.M."/>
            <person name="Chapman S.B."/>
            <person name="Gainer-Dewar J."/>
            <person name="Goldberg J."/>
            <person name="Griggs A."/>
            <person name="Gujja S."/>
            <person name="Hansen M."/>
            <person name="Howarth C."/>
            <person name="Imamovic A."/>
            <person name="Ireland A."/>
            <person name="Larimer J."/>
            <person name="McCowan C."/>
            <person name="Murphy C."/>
            <person name="Pearson M."/>
            <person name="Poon T.W."/>
            <person name="Priest M."/>
            <person name="Roberts A."/>
            <person name="Saif S."/>
            <person name="Shea T."/>
            <person name="Sisk P."/>
            <person name="Sykes S."/>
            <person name="Wortman J."/>
            <person name="Nusbaum C."/>
            <person name="Birren B."/>
        </authorList>
    </citation>
    <scope>NUCLEOTIDE SEQUENCE [LARGE SCALE GENOMIC DNA]</scope>
    <source>
        <strain evidence="5 6">CBS 119918</strain>
    </source>
</reference>
<dbReference type="HOGENOM" id="CLU_009665_2_2_1"/>
<dbReference type="PANTHER" id="PTHR43476">
    <property type="entry name" value="3-(3-HYDROXY-PHENYL)PROPIONATE/3-HYDROXYCINNAMIC ACID HYDROXYLASE"/>
    <property type="match status" value="1"/>
</dbReference>
<dbReference type="InterPro" id="IPR036188">
    <property type="entry name" value="FAD/NAD-bd_sf"/>
</dbReference>
<dbReference type="Proteomes" id="UP000027920">
    <property type="component" value="Unassembled WGS sequence"/>
</dbReference>
<proteinExistence type="predicted"/>